<dbReference type="EMBL" id="JAKKPZ010000176">
    <property type="protein sequence ID" value="KAI1699521.1"/>
    <property type="molecule type" value="Genomic_DNA"/>
</dbReference>
<dbReference type="AlphaFoldDB" id="A0AAD4MS69"/>
<feature type="domain" description="F-box" evidence="1">
    <location>
        <begin position="1"/>
        <end position="49"/>
    </location>
</feature>
<comment type="caution">
    <text evidence="2">The sequence shown here is derived from an EMBL/GenBank/DDBJ whole genome shotgun (WGS) entry which is preliminary data.</text>
</comment>
<evidence type="ECO:0000313" key="2">
    <source>
        <dbReference type="EMBL" id="KAI1699521.1"/>
    </source>
</evidence>
<reference evidence="2" key="1">
    <citation type="submission" date="2022-01" db="EMBL/GenBank/DDBJ databases">
        <title>Genome Sequence Resource for Two Populations of Ditylenchus destructor, the Migratory Endoparasitic Phytonematode.</title>
        <authorList>
            <person name="Zhang H."/>
            <person name="Lin R."/>
            <person name="Xie B."/>
        </authorList>
    </citation>
    <scope>NUCLEOTIDE SEQUENCE</scope>
    <source>
        <strain evidence="2">BazhouSP</strain>
    </source>
</reference>
<keyword evidence="3" id="KW-1185">Reference proteome</keyword>
<protein>
    <recommendedName>
        <fullName evidence="1">F-box domain-containing protein</fullName>
    </recommendedName>
</protein>
<dbReference type="InterPro" id="IPR001810">
    <property type="entry name" value="F-box_dom"/>
</dbReference>
<gene>
    <name evidence="2" type="ORF">DdX_17274</name>
</gene>
<organism evidence="2 3">
    <name type="scientific">Ditylenchus destructor</name>
    <dbReference type="NCBI Taxonomy" id="166010"/>
    <lineage>
        <taxon>Eukaryota</taxon>
        <taxon>Metazoa</taxon>
        <taxon>Ecdysozoa</taxon>
        <taxon>Nematoda</taxon>
        <taxon>Chromadorea</taxon>
        <taxon>Rhabditida</taxon>
        <taxon>Tylenchina</taxon>
        <taxon>Tylenchomorpha</taxon>
        <taxon>Sphaerularioidea</taxon>
        <taxon>Anguinidae</taxon>
        <taxon>Anguininae</taxon>
        <taxon>Ditylenchus</taxon>
    </lineage>
</organism>
<proteinExistence type="predicted"/>
<evidence type="ECO:0000259" key="1">
    <source>
        <dbReference type="PROSITE" id="PS50181"/>
    </source>
</evidence>
<dbReference type="Proteomes" id="UP001201812">
    <property type="component" value="Unassembled WGS sequence"/>
</dbReference>
<sequence>MASLPNEIFYDMTNFLPNDDIIDLMLLSRNFNGLVAPRLRKIDQEMATMDQSVKSLFSPSALHPGSEYISEQNLKRIEPVGSKAKKRMKEVFEDKKELQDCLGNATLNTGMLDGLKKRMSLERFGDATFLRILKALFTTPKFLQDYNISLNISYICRLHIMQINAKYNYEIFIITFGARYGGANETRFGRVTKNVTGCVLL</sequence>
<evidence type="ECO:0000313" key="3">
    <source>
        <dbReference type="Proteomes" id="UP001201812"/>
    </source>
</evidence>
<dbReference type="PROSITE" id="PS50181">
    <property type="entry name" value="FBOX"/>
    <property type="match status" value="1"/>
</dbReference>
<accession>A0AAD4MS69</accession>
<name>A0AAD4MS69_9BILA</name>